<organism evidence="2 3">
    <name type="scientific">Polaromonas vacuolata</name>
    <dbReference type="NCBI Taxonomy" id="37448"/>
    <lineage>
        <taxon>Bacteria</taxon>
        <taxon>Pseudomonadati</taxon>
        <taxon>Pseudomonadota</taxon>
        <taxon>Betaproteobacteria</taxon>
        <taxon>Burkholderiales</taxon>
        <taxon>Comamonadaceae</taxon>
        <taxon>Polaromonas</taxon>
    </lineage>
</organism>
<proteinExistence type="predicted"/>
<sequence length="93" mass="10382">MTAYLLINHLLNFLAPVAALALMVVLMTRIFYRSSKQKRHAKIGPGRQLLIVFAVNLTFFTAGLLLFGSDARMLSYFAMALGSAACLWRFVRA</sequence>
<accession>A0A6H2H5X5</accession>
<keyword evidence="1" id="KW-1133">Transmembrane helix</keyword>
<gene>
    <name evidence="2" type="ORF">HC248_00537</name>
</gene>
<keyword evidence="1" id="KW-0812">Transmembrane</keyword>
<dbReference type="EMBL" id="CP051461">
    <property type="protein sequence ID" value="QJC55259.1"/>
    <property type="molecule type" value="Genomic_DNA"/>
</dbReference>
<feature type="transmembrane region" description="Helical" evidence="1">
    <location>
        <begin position="49"/>
        <end position="67"/>
    </location>
</feature>
<reference evidence="2 3" key="1">
    <citation type="submission" date="2020-04" db="EMBL/GenBank/DDBJ databases">
        <title>Complete genome of a Psychrophilic, Marine, Gas Vacuolate Bacterium Polaromonas vacuolata KCTC 22033T.</title>
        <authorList>
            <person name="Hwang K."/>
            <person name="Kim K.M."/>
        </authorList>
    </citation>
    <scope>NUCLEOTIDE SEQUENCE [LARGE SCALE GENOMIC DNA]</scope>
    <source>
        <strain evidence="2 3">KCTC 22033</strain>
    </source>
</reference>
<keyword evidence="1" id="KW-0472">Membrane</keyword>
<dbReference type="AlphaFoldDB" id="A0A6H2H5X5"/>
<evidence type="ECO:0000256" key="1">
    <source>
        <dbReference type="SAM" id="Phobius"/>
    </source>
</evidence>
<protein>
    <submittedName>
        <fullName evidence="2">Uncharacterized protein</fullName>
    </submittedName>
</protein>
<dbReference type="Proteomes" id="UP000502041">
    <property type="component" value="Chromosome"/>
</dbReference>
<evidence type="ECO:0000313" key="2">
    <source>
        <dbReference type="EMBL" id="QJC55259.1"/>
    </source>
</evidence>
<evidence type="ECO:0000313" key="3">
    <source>
        <dbReference type="Proteomes" id="UP000502041"/>
    </source>
</evidence>
<dbReference type="KEGG" id="pvac:HC248_00537"/>
<keyword evidence="3" id="KW-1185">Reference proteome</keyword>
<feature type="transmembrane region" description="Helical" evidence="1">
    <location>
        <begin position="73"/>
        <end position="91"/>
    </location>
</feature>
<name>A0A6H2H5X5_9BURK</name>
<feature type="transmembrane region" description="Helical" evidence="1">
    <location>
        <begin position="6"/>
        <end position="28"/>
    </location>
</feature>